<feature type="compositionally biased region" description="Basic and acidic residues" evidence="1">
    <location>
        <begin position="80"/>
        <end position="90"/>
    </location>
</feature>
<feature type="compositionally biased region" description="Basic residues" evidence="1">
    <location>
        <begin position="57"/>
        <end position="69"/>
    </location>
</feature>
<feature type="non-terminal residue" evidence="2">
    <location>
        <position position="1"/>
    </location>
</feature>
<feature type="compositionally biased region" description="Basic and acidic residues" evidence="1">
    <location>
        <begin position="247"/>
        <end position="274"/>
    </location>
</feature>
<reference evidence="2" key="1">
    <citation type="submission" date="2020-02" db="EMBL/GenBank/DDBJ databases">
        <authorList>
            <person name="Meier V. D."/>
        </authorList>
    </citation>
    <scope>NUCLEOTIDE SEQUENCE</scope>
    <source>
        <strain evidence="2">AVDCRST_MAG64</strain>
    </source>
</reference>
<feature type="compositionally biased region" description="Basic residues" evidence="1">
    <location>
        <begin position="33"/>
        <end position="42"/>
    </location>
</feature>
<feature type="compositionally biased region" description="Basic residues" evidence="1">
    <location>
        <begin position="234"/>
        <end position="246"/>
    </location>
</feature>
<organism evidence="2">
    <name type="scientific">uncultured Phycisphaerae bacterium</name>
    <dbReference type="NCBI Taxonomy" id="904963"/>
    <lineage>
        <taxon>Bacteria</taxon>
        <taxon>Pseudomonadati</taxon>
        <taxon>Planctomycetota</taxon>
        <taxon>Phycisphaerae</taxon>
        <taxon>environmental samples</taxon>
    </lineage>
</organism>
<sequence length="282" mass="30230">GRRPRRVRGRDDVRGPAQRAGVRTPAARGVASQRRRRTCRRRAATDPGITRTPPPRPRTRARAAPRPHGRAVGLAARPAGDVRRDLRADAADAVAPGPGPARHDHPDARQRHLAGRPLAGLLRAGRDRLVAHPAAGDGLVGRPDARLVRRDHVRPVAGVRADRAAGDGHGRPARVAGAARGVAGDHLLRQPVLRHGAGRGEHGARRVPRGADRARVGARPGGRGGHAVAAAGRRPGRRGGRRRGDRRQRGVRDRGERAGRRPPAGDEQQRDGRWLRASSARM</sequence>
<gene>
    <name evidence="2" type="ORF">AVDCRST_MAG64-1845</name>
</gene>
<feature type="region of interest" description="Disordered" evidence="1">
    <location>
        <begin position="1"/>
        <end position="108"/>
    </location>
</feature>
<name>A0A6J4P3G1_9BACT</name>
<accession>A0A6J4P3G1</accession>
<evidence type="ECO:0000256" key="1">
    <source>
        <dbReference type="SAM" id="MobiDB-lite"/>
    </source>
</evidence>
<dbReference type="AlphaFoldDB" id="A0A6J4P3G1"/>
<feature type="compositionally biased region" description="Basic and acidic residues" evidence="1">
    <location>
        <begin position="198"/>
        <end position="215"/>
    </location>
</feature>
<feature type="region of interest" description="Disordered" evidence="1">
    <location>
        <begin position="186"/>
        <end position="282"/>
    </location>
</feature>
<dbReference type="EMBL" id="CADCUQ010000421">
    <property type="protein sequence ID" value="CAA9403357.1"/>
    <property type="molecule type" value="Genomic_DNA"/>
</dbReference>
<evidence type="ECO:0000313" key="2">
    <source>
        <dbReference type="EMBL" id="CAA9403357.1"/>
    </source>
</evidence>
<protein>
    <submittedName>
        <fullName evidence="2">Uncharacterized protein</fullName>
    </submittedName>
</protein>
<feature type="non-terminal residue" evidence="2">
    <location>
        <position position="282"/>
    </location>
</feature>
<proteinExistence type="predicted"/>